<dbReference type="RefSeq" id="XP_009018982.1">
    <property type="nucleotide sequence ID" value="XM_009020734.1"/>
</dbReference>
<dbReference type="InterPro" id="IPR016100">
    <property type="entry name" value="Prismane_a-bundle"/>
</dbReference>
<dbReference type="EnsemblMetazoa" id="HelroT192148">
    <property type="protein sequence ID" value="HelroP192148"/>
    <property type="gene ID" value="HelroG192148"/>
</dbReference>
<evidence type="ECO:0000313" key="7">
    <source>
        <dbReference type="EnsemblMetazoa" id="HelroP192148"/>
    </source>
</evidence>
<evidence type="ECO:0000313" key="6">
    <source>
        <dbReference type="EMBL" id="ESO02768.1"/>
    </source>
</evidence>
<dbReference type="EMBL" id="AMQM01004841">
    <property type="status" value="NOT_ANNOTATED_CDS"/>
    <property type="molecule type" value="Genomic_DNA"/>
</dbReference>
<evidence type="ECO:0000256" key="1">
    <source>
        <dbReference type="ARBA" id="ARBA00022490"/>
    </source>
</evidence>
<reference evidence="7" key="3">
    <citation type="submission" date="2015-06" db="UniProtKB">
        <authorList>
            <consortium name="EnsemblMetazoa"/>
        </authorList>
    </citation>
    <scope>IDENTIFICATION</scope>
</reference>
<dbReference type="InterPro" id="IPR016099">
    <property type="entry name" value="Prismane-like_a/b-sand"/>
</dbReference>
<dbReference type="Proteomes" id="UP000015101">
    <property type="component" value="Unassembled WGS sequence"/>
</dbReference>
<dbReference type="FunFam" id="1.20.1270.20:FF:000007">
    <property type="entry name" value="Hybrid-cluster protein"/>
    <property type="match status" value="1"/>
</dbReference>
<dbReference type="InterPro" id="IPR004137">
    <property type="entry name" value="HCP/CODH"/>
</dbReference>
<dbReference type="CTD" id="20212174"/>
<dbReference type="FunFam" id="3.40.50.2030:FF:000002">
    <property type="entry name" value="Hydroxylamine reductase"/>
    <property type="match status" value="1"/>
</dbReference>
<dbReference type="HAMAP" id="MF_00069">
    <property type="entry name" value="Hydroxylam_reduct"/>
    <property type="match status" value="1"/>
</dbReference>
<dbReference type="GO" id="GO:0046872">
    <property type="term" value="F:metal ion binding"/>
    <property type="evidence" value="ECO:0007669"/>
    <property type="project" value="UniProtKB-KW"/>
</dbReference>
<dbReference type="OMA" id="AYAQGMC"/>
<keyword evidence="4" id="KW-0408">Iron</keyword>
<evidence type="ECO:0000256" key="3">
    <source>
        <dbReference type="ARBA" id="ARBA00023002"/>
    </source>
</evidence>
<evidence type="ECO:0000256" key="5">
    <source>
        <dbReference type="ARBA" id="ARBA00023014"/>
    </source>
</evidence>
<dbReference type="NCBIfam" id="NF003658">
    <property type="entry name" value="PRK05290.1"/>
    <property type="match status" value="1"/>
</dbReference>
<organism evidence="7 8">
    <name type="scientific">Helobdella robusta</name>
    <name type="common">Californian leech</name>
    <dbReference type="NCBI Taxonomy" id="6412"/>
    <lineage>
        <taxon>Eukaryota</taxon>
        <taxon>Metazoa</taxon>
        <taxon>Spiralia</taxon>
        <taxon>Lophotrochozoa</taxon>
        <taxon>Annelida</taxon>
        <taxon>Clitellata</taxon>
        <taxon>Hirudinea</taxon>
        <taxon>Rhynchobdellida</taxon>
        <taxon>Glossiphoniidae</taxon>
        <taxon>Helobdella</taxon>
    </lineage>
</organism>
<dbReference type="eggNOG" id="ENOG502QQAR">
    <property type="taxonomic scope" value="Eukaryota"/>
</dbReference>
<dbReference type="HOGENOM" id="CLU_038344_2_0_1"/>
<dbReference type="GO" id="GO:0004601">
    <property type="term" value="F:peroxidase activity"/>
    <property type="evidence" value="ECO:0000318"/>
    <property type="project" value="GO_Central"/>
</dbReference>
<dbReference type="Gene3D" id="1.20.1270.20">
    <property type="match status" value="2"/>
</dbReference>
<keyword evidence="5" id="KW-0411">Iron-sulfur</keyword>
<dbReference type="NCBIfam" id="TIGR01703">
    <property type="entry name" value="hybrid_clust"/>
    <property type="match status" value="1"/>
</dbReference>
<proteinExistence type="inferred from homology"/>
<dbReference type="Gene3D" id="3.40.50.2030">
    <property type="match status" value="2"/>
</dbReference>
<dbReference type="STRING" id="6412.T1FTM7"/>
<dbReference type="SUPFAM" id="SSF56821">
    <property type="entry name" value="Prismane protein-like"/>
    <property type="match status" value="1"/>
</dbReference>
<dbReference type="GO" id="GO:0042542">
    <property type="term" value="P:response to hydrogen peroxide"/>
    <property type="evidence" value="ECO:0000318"/>
    <property type="project" value="GO_Central"/>
</dbReference>
<dbReference type="InParanoid" id="T1FTM7"/>
<dbReference type="PANTHER" id="PTHR30109">
    <property type="entry name" value="HYDROXYLAMINE REDUCTASE"/>
    <property type="match status" value="1"/>
</dbReference>
<dbReference type="AlphaFoldDB" id="T1FTM7"/>
<dbReference type="GO" id="GO:0050418">
    <property type="term" value="F:hydroxylamine reductase activity"/>
    <property type="evidence" value="ECO:0000318"/>
    <property type="project" value="GO_Central"/>
</dbReference>
<dbReference type="GO" id="GO:0046210">
    <property type="term" value="P:nitric oxide catabolic process"/>
    <property type="evidence" value="ECO:0000318"/>
    <property type="project" value="GO_Central"/>
</dbReference>
<dbReference type="GO" id="GO:0051536">
    <property type="term" value="F:iron-sulfur cluster binding"/>
    <property type="evidence" value="ECO:0007669"/>
    <property type="project" value="UniProtKB-KW"/>
</dbReference>
<dbReference type="InterPro" id="IPR011254">
    <property type="entry name" value="Prismane-like_sf"/>
</dbReference>
<evidence type="ECO:0000256" key="2">
    <source>
        <dbReference type="ARBA" id="ARBA00022723"/>
    </source>
</evidence>
<dbReference type="Pfam" id="PF03063">
    <property type="entry name" value="Prismane"/>
    <property type="match status" value="1"/>
</dbReference>
<dbReference type="GO" id="GO:0005737">
    <property type="term" value="C:cytoplasm"/>
    <property type="evidence" value="ECO:0007669"/>
    <property type="project" value="InterPro"/>
</dbReference>
<dbReference type="EMBL" id="KB096716">
    <property type="protein sequence ID" value="ESO02768.1"/>
    <property type="molecule type" value="Genomic_DNA"/>
</dbReference>
<dbReference type="OrthoDB" id="1470350at2759"/>
<dbReference type="KEGG" id="hro:HELRODRAFT_192148"/>
<dbReference type="InterPro" id="IPR010048">
    <property type="entry name" value="Hydroxylam_reduct"/>
</dbReference>
<name>T1FTM7_HELRO</name>
<evidence type="ECO:0000256" key="4">
    <source>
        <dbReference type="ARBA" id="ARBA00023004"/>
    </source>
</evidence>
<dbReference type="GeneID" id="20212174"/>
<sequence>MATRIVRSINLASNLSRSFKLNRPALSAVINNIQWSGEPNILQTRSSIVTSASTKMDEDKMFCFQCEQTKLRKGCTTVGVCGKTAEVAEMQDLLCNLVKAVGLYGHNLKLAGGKVPFEIFDFTFSSLFRWSNTIFVFVKNTLTNVNFDPKRFVEYIKKACKYRNQLQLAYEAKCKEQNIPVKNFKHISEVSWSPNRNGEEQWTIEFLTEEGKKFGVLREMSDYGRDVHGVREMIVYGLKGMSTYARHARLLGEWDDSIGEDVFEILSFLIDGNKDQRHDLSTNLSWALKVGEINMRGMALLDKGHRKRFGVPSPAQVTTSPKPGKCILVTGHDMNDMEIILKEAEKRNVNVFTHGEMLPAHGYPNLRKYKSLAGHYGGAWQNQKYEFPGFPGPIVVTTNCIVEPMKSYKDRLFTLNETGWPGCKHIDLEKDLRKLMEAANNSAGFTEKDVVSNARTLKVGFGHEAILANAGKILESVENGNLKRVFVIGGCDGSENKRSYFSTLAKCTPGDSIILTMGCAKYRFNHMDLGELGDTGIPRLLDLGQCNDSYGAVVVAQALASALKTDVNSLPLSLAVSWFEQKAVAVFLTLLHLGIQNIRLGPVLPAFVTPTIQKILEDKFKLMSVDVKHPIDDLKEMMSG</sequence>
<keyword evidence="2" id="KW-0479">Metal-binding</keyword>
<keyword evidence="8" id="KW-1185">Reference proteome</keyword>
<evidence type="ECO:0000313" key="8">
    <source>
        <dbReference type="Proteomes" id="UP000015101"/>
    </source>
</evidence>
<reference evidence="6 8" key="2">
    <citation type="journal article" date="2013" name="Nature">
        <title>Insights into bilaterian evolution from three spiralian genomes.</title>
        <authorList>
            <person name="Simakov O."/>
            <person name="Marletaz F."/>
            <person name="Cho S.J."/>
            <person name="Edsinger-Gonzales E."/>
            <person name="Havlak P."/>
            <person name="Hellsten U."/>
            <person name="Kuo D.H."/>
            <person name="Larsson T."/>
            <person name="Lv J."/>
            <person name="Arendt D."/>
            <person name="Savage R."/>
            <person name="Osoegawa K."/>
            <person name="de Jong P."/>
            <person name="Grimwood J."/>
            <person name="Chapman J.A."/>
            <person name="Shapiro H."/>
            <person name="Aerts A."/>
            <person name="Otillar R.P."/>
            <person name="Terry A.Y."/>
            <person name="Boore J.L."/>
            <person name="Grigoriev I.V."/>
            <person name="Lindberg D.R."/>
            <person name="Seaver E.C."/>
            <person name="Weisblat D.A."/>
            <person name="Putnam N.H."/>
            <person name="Rokhsar D.S."/>
        </authorList>
    </citation>
    <scope>NUCLEOTIDE SEQUENCE</scope>
</reference>
<dbReference type="PANTHER" id="PTHR30109:SF0">
    <property type="entry name" value="HYDROXYLAMINE REDUCTASE"/>
    <property type="match status" value="1"/>
</dbReference>
<keyword evidence="3" id="KW-0560">Oxidoreductase</keyword>
<protein>
    <recommendedName>
        <fullName evidence="9">Hydroxylamine reductase</fullName>
    </recommendedName>
</protein>
<accession>T1FTM7</accession>
<dbReference type="FunFam" id="1.20.1270.20:FF:000001">
    <property type="entry name" value="Hydroxylamine reductase"/>
    <property type="match status" value="1"/>
</dbReference>
<gene>
    <name evidence="7" type="primary">20212174</name>
    <name evidence="6" type="ORF">HELRODRAFT_192148</name>
</gene>
<reference evidence="8" key="1">
    <citation type="submission" date="2012-12" db="EMBL/GenBank/DDBJ databases">
        <authorList>
            <person name="Hellsten U."/>
            <person name="Grimwood J."/>
            <person name="Chapman J.A."/>
            <person name="Shapiro H."/>
            <person name="Aerts A."/>
            <person name="Otillar R.P."/>
            <person name="Terry A.Y."/>
            <person name="Boore J.L."/>
            <person name="Simakov O."/>
            <person name="Marletaz F."/>
            <person name="Cho S.-J."/>
            <person name="Edsinger-Gonzales E."/>
            <person name="Havlak P."/>
            <person name="Kuo D.-H."/>
            <person name="Larsson T."/>
            <person name="Lv J."/>
            <person name="Arendt D."/>
            <person name="Savage R."/>
            <person name="Osoegawa K."/>
            <person name="de Jong P."/>
            <person name="Lindberg D.R."/>
            <person name="Seaver E.C."/>
            <person name="Weisblat D.A."/>
            <person name="Putnam N.H."/>
            <person name="Grigoriev I.V."/>
            <person name="Rokhsar D.S."/>
        </authorList>
    </citation>
    <scope>NUCLEOTIDE SEQUENCE</scope>
</reference>
<keyword evidence="1" id="KW-0963">Cytoplasm</keyword>
<evidence type="ECO:0008006" key="9">
    <source>
        <dbReference type="Google" id="ProtNLM"/>
    </source>
</evidence>